<keyword evidence="8" id="KW-0378">Hydrolase</keyword>
<keyword evidence="4 8" id="KW-0067">ATP-binding</keyword>
<sequence length="366" mass="40764">MASIQIIDLEKHFGEVKALSGINLEIDKGEFFTLLGPSGCGKTTLLRTIAGFYHQDKGDIYIDGELINNVPAYQRNTGMVFQNYAVFPHMTVFDNVAYGLRVRKLPKDEISRKVSAALKSVHLEGYEQRTPEKLSGGQQQRVGLARAMAIEPRVLLFDEPLSNLDAKLRIEMREEIRAVQKALGITSIYVTHDQEEALVISDRIAVMNQGVIQQIGKPWEIYTNPQNMFVAYFVGKINMLTMHLEEGAEGNLRRARLGRLSLLIPAEGTKDLQEVVVAFRPEDMVEAEAAGRKNEITGLMKTVSFMGSVARFELDVEGQLITVDRHRPREADMPQKGAPVAFAVPVESILLFDPKSGLRIGKGAQQ</sequence>
<name>A0A3P3XKB0_9SPIR</name>
<keyword evidence="3" id="KW-0547">Nucleotide-binding</keyword>
<evidence type="ECO:0000313" key="8">
    <source>
        <dbReference type="EMBL" id="SLM14534.1"/>
    </source>
</evidence>
<dbReference type="Gene3D" id="2.40.50.100">
    <property type="match status" value="1"/>
</dbReference>
<dbReference type="PANTHER" id="PTHR43875">
    <property type="entry name" value="MALTODEXTRIN IMPORT ATP-BINDING PROTEIN MSMX"/>
    <property type="match status" value="1"/>
</dbReference>
<dbReference type="InterPro" id="IPR012340">
    <property type="entry name" value="NA-bd_OB-fold"/>
</dbReference>
<dbReference type="SMART" id="SM00382">
    <property type="entry name" value="AAA"/>
    <property type="match status" value="1"/>
</dbReference>
<dbReference type="GO" id="GO:0055052">
    <property type="term" value="C:ATP-binding cassette (ABC) transporter complex, substrate-binding subunit-containing"/>
    <property type="evidence" value="ECO:0007669"/>
    <property type="project" value="TreeGrafter"/>
</dbReference>
<evidence type="ECO:0000256" key="4">
    <source>
        <dbReference type="ARBA" id="ARBA00022840"/>
    </source>
</evidence>
<dbReference type="InterPro" id="IPR013611">
    <property type="entry name" value="Transp-assoc_OB_typ2"/>
</dbReference>
<dbReference type="InterPro" id="IPR027417">
    <property type="entry name" value="P-loop_NTPase"/>
</dbReference>
<feature type="domain" description="ABC transporter" evidence="7">
    <location>
        <begin position="4"/>
        <end position="234"/>
    </location>
</feature>
<dbReference type="Pfam" id="PF00005">
    <property type="entry name" value="ABC_tran"/>
    <property type="match status" value="1"/>
</dbReference>
<gene>
    <name evidence="8" type="primary">fbpC</name>
    <name evidence="8" type="ORF">SPIROBIBN47_340037</name>
</gene>
<evidence type="ECO:0000256" key="3">
    <source>
        <dbReference type="ARBA" id="ARBA00022741"/>
    </source>
</evidence>
<protein>
    <submittedName>
        <fullName evidence="8">Fe(3+) ions import ATP-binding protein FbpC</fullName>
        <ecNumber evidence="8">3.6.3.30</ecNumber>
    </submittedName>
</protein>
<proteinExistence type="predicted"/>
<keyword evidence="6" id="KW-0472">Membrane</keyword>
<evidence type="ECO:0000256" key="6">
    <source>
        <dbReference type="ARBA" id="ARBA00023136"/>
    </source>
</evidence>
<dbReference type="PROSITE" id="PS50893">
    <property type="entry name" value="ABC_TRANSPORTER_2"/>
    <property type="match status" value="1"/>
</dbReference>
<dbReference type="EC" id="3.6.3.30" evidence="8"/>
<keyword evidence="1" id="KW-0813">Transport</keyword>
<organism evidence="8">
    <name type="scientific">uncultured spirochete</name>
    <dbReference type="NCBI Taxonomy" id="156406"/>
    <lineage>
        <taxon>Bacteria</taxon>
        <taxon>Pseudomonadati</taxon>
        <taxon>Spirochaetota</taxon>
        <taxon>Spirochaetia</taxon>
        <taxon>Spirochaetales</taxon>
        <taxon>environmental samples</taxon>
    </lineage>
</organism>
<dbReference type="InterPro" id="IPR047641">
    <property type="entry name" value="ABC_transpr_MalK/UgpC-like"/>
</dbReference>
<dbReference type="EMBL" id="FWDM01000028">
    <property type="protein sequence ID" value="SLM14534.1"/>
    <property type="molecule type" value="Genomic_DNA"/>
</dbReference>
<evidence type="ECO:0000259" key="7">
    <source>
        <dbReference type="PROSITE" id="PS50893"/>
    </source>
</evidence>
<evidence type="ECO:0000256" key="5">
    <source>
        <dbReference type="ARBA" id="ARBA00022967"/>
    </source>
</evidence>
<dbReference type="AlphaFoldDB" id="A0A3P3XKB0"/>
<dbReference type="InterPro" id="IPR017871">
    <property type="entry name" value="ABC_transporter-like_CS"/>
</dbReference>
<evidence type="ECO:0000256" key="1">
    <source>
        <dbReference type="ARBA" id="ARBA00022448"/>
    </source>
</evidence>
<dbReference type="SUPFAM" id="SSF50331">
    <property type="entry name" value="MOP-like"/>
    <property type="match status" value="1"/>
</dbReference>
<dbReference type="PROSITE" id="PS00211">
    <property type="entry name" value="ABC_TRANSPORTER_1"/>
    <property type="match status" value="1"/>
</dbReference>
<dbReference type="SUPFAM" id="SSF52540">
    <property type="entry name" value="P-loop containing nucleoside triphosphate hydrolases"/>
    <property type="match status" value="1"/>
</dbReference>
<dbReference type="InterPro" id="IPR008995">
    <property type="entry name" value="Mo/tungstate-bd_C_term_dom"/>
</dbReference>
<dbReference type="InterPro" id="IPR003439">
    <property type="entry name" value="ABC_transporter-like_ATP-bd"/>
</dbReference>
<dbReference type="Gene3D" id="2.40.50.140">
    <property type="entry name" value="Nucleic acid-binding proteins"/>
    <property type="match status" value="1"/>
</dbReference>
<keyword evidence="5" id="KW-1278">Translocase</keyword>
<dbReference type="Pfam" id="PF08402">
    <property type="entry name" value="TOBE_2"/>
    <property type="match status" value="1"/>
</dbReference>
<dbReference type="FunFam" id="3.40.50.300:FF:000042">
    <property type="entry name" value="Maltose/maltodextrin ABC transporter, ATP-binding protein"/>
    <property type="match status" value="1"/>
</dbReference>
<dbReference type="InterPro" id="IPR003593">
    <property type="entry name" value="AAA+_ATPase"/>
</dbReference>
<dbReference type="GO" id="GO:0005524">
    <property type="term" value="F:ATP binding"/>
    <property type="evidence" value="ECO:0007669"/>
    <property type="project" value="UniProtKB-KW"/>
</dbReference>
<dbReference type="Gene3D" id="3.40.50.300">
    <property type="entry name" value="P-loop containing nucleotide triphosphate hydrolases"/>
    <property type="match status" value="1"/>
</dbReference>
<evidence type="ECO:0000256" key="2">
    <source>
        <dbReference type="ARBA" id="ARBA00022475"/>
    </source>
</evidence>
<dbReference type="PANTHER" id="PTHR43875:SF15">
    <property type="entry name" value="TREHALOSE IMPORT ATP-BINDING PROTEIN SUGC"/>
    <property type="match status" value="1"/>
</dbReference>
<dbReference type="GO" id="GO:0140359">
    <property type="term" value="F:ABC-type transporter activity"/>
    <property type="evidence" value="ECO:0007669"/>
    <property type="project" value="UniProtKB-ARBA"/>
</dbReference>
<dbReference type="GO" id="GO:0016887">
    <property type="term" value="F:ATP hydrolysis activity"/>
    <property type="evidence" value="ECO:0007669"/>
    <property type="project" value="InterPro"/>
</dbReference>
<keyword evidence="2" id="KW-1003">Cell membrane</keyword>
<accession>A0A3P3XKB0</accession>
<reference evidence="8" key="1">
    <citation type="submission" date="2017-02" db="EMBL/GenBank/DDBJ databases">
        <authorList>
            <person name="Regsiter A."/>
            <person name="William W."/>
        </authorList>
    </citation>
    <scope>NUCLEOTIDE SEQUENCE</scope>
    <source>
        <strain evidence="8">Bib</strain>
    </source>
</reference>